<dbReference type="SUPFAM" id="SSF56112">
    <property type="entry name" value="Protein kinase-like (PK-like)"/>
    <property type="match status" value="1"/>
</dbReference>
<feature type="compositionally biased region" description="Polar residues" evidence="9">
    <location>
        <begin position="396"/>
        <end position="412"/>
    </location>
</feature>
<dbReference type="CDD" id="cd05117">
    <property type="entry name" value="STKc_CAMK"/>
    <property type="match status" value="1"/>
</dbReference>
<dbReference type="PANTHER" id="PTHR24347">
    <property type="entry name" value="SERINE/THREONINE-PROTEIN KINASE"/>
    <property type="match status" value="1"/>
</dbReference>
<feature type="compositionally biased region" description="Polar residues" evidence="9">
    <location>
        <begin position="1"/>
        <end position="11"/>
    </location>
</feature>
<protein>
    <submittedName>
        <fullName evidence="12">Pkinase-domain-containing protein</fullName>
    </submittedName>
</protein>
<keyword evidence="3" id="KW-0808">Transferase</keyword>
<name>A0A1Y1W3J2_9FUNG</name>
<dbReference type="GO" id="GO:0004674">
    <property type="term" value="F:protein serine/threonine kinase activity"/>
    <property type="evidence" value="ECO:0007669"/>
    <property type="project" value="UniProtKB-KW"/>
</dbReference>
<dbReference type="FunFam" id="3.30.200.20:FF:000315">
    <property type="entry name" value="Calcium-dependent protein kinase 3"/>
    <property type="match status" value="1"/>
</dbReference>
<dbReference type="SMART" id="SM00220">
    <property type="entry name" value="S_TKc"/>
    <property type="match status" value="1"/>
</dbReference>
<dbReference type="InterPro" id="IPR008984">
    <property type="entry name" value="SMAD_FHA_dom_sf"/>
</dbReference>
<evidence type="ECO:0000256" key="2">
    <source>
        <dbReference type="ARBA" id="ARBA00022527"/>
    </source>
</evidence>
<dbReference type="InterPro" id="IPR008271">
    <property type="entry name" value="Ser/Thr_kinase_AS"/>
</dbReference>
<feature type="binding site" evidence="7">
    <location>
        <position position="196"/>
    </location>
    <ligand>
        <name>ATP</name>
        <dbReference type="ChEBI" id="CHEBI:30616"/>
    </ligand>
</feature>
<evidence type="ECO:0000313" key="13">
    <source>
        <dbReference type="Proteomes" id="UP000193498"/>
    </source>
</evidence>
<proteinExistence type="inferred from homology"/>
<dbReference type="PROSITE" id="PS50011">
    <property type="entry name" value="PROTEIN_KINASE_DOM"/>
    <property type="match status" value="1"/>
</dbReference>
<dbReference type="PROSITE" id="PS00107">
    <property type="entry name" value="PROTEIN_KINASE_ATP"/>
    <property type="match status" value="1"/>
</dbReference>
<comment type="similarity">
    <text evidence="1">Belongs to the protein kinase superfamily. CAMK Ser/Thr protein kinase family. CHEK2 subfamily.</text>
</comment>
<dbReference type="OrthoDB" id="331699at2759"/>
<dbReference type="Pfam" id="PF00498">
    <property type="entry name" value="FHA"/>
    <property type="match status" value="1"/>
</dbReference>
<keyword evidence="4 7" id="KW-0547">Nucleotide-binding</keyword>
<keyword evidence="5 12" id="KW-0418">Kinase</keyword>
<dbReference type="SUPFAM" id="SSF49879">
    <property type="entry name" value="SMAD/FHA domain"/>
    <property type="match status" value="1"/>
</dbReference>
<reference evidence="12 13" key="1">
    <citation type="submission" date="2016-07" db="EMBL/GenBank/DDBJ databases">
        <title>Pervasive Adenine N6-methylation of Active Genes in Fungi.</title>
        <authorList>
            <consortium name="DOE Joint Genome Institute"/>
            <person name="Mondo S.J."/>
            <person name="Dannebaum R.O."/>
            <person name="Kuo R.C."/>
            <person name="Labutti K."/>
            <person name="Haridas S."/>
            <person name="Kuo A."/>
            <person name="Salamov A."/>
            <person name="Ahrendt S.R."/>
            <person name="Lipzen A."/>
            <person name="Sullivan W."/>
            <person name="Andreopoulos W.B."/>
            <person name="Clum A."/>
            <person name="Lindquist E."/>
            <person name="Daum C."/>
            <person name="Ramamoorthy G.K."/>
            <person name="Gryganskyi A."/>
            <person name="Culley D."/>
            <person name="Magnuson J.K."/>
            <person name="James T.Y."/>
            <person name="O'Malley M.A."/>
            <person name="Stajich J.E."/>
            <person name="Spatafora J.W."/>
            <person name="Visel A."/>
            <person name="Grigoriev I.V."/>
        </authorList>
    </citation>
    <scope>NUCLEOTIDE SEQUENCE [LARGE SCALE GENOMIC DNA]</scope>
    <source>
        <strain evidence="12 13">CBS 931.73</strain>
    </source>
</reference>
<keyword evidence="2 8" id="KW-0723">Serine/threonine-protein kinase</keyword>
<dbReference type="EMBL" id="MCFE01001107">
    <property type="protein sequence ID" value="ORX67724.1"/>
    <property type="molecule type" value="Genomic_DNA"/>
</dbReference>
<keyword evidence="13" id="KW-1185">Reference proteome</keyword>
<evidence type="ECO:0000256" key="3">
    <source>
        <dbReference type="ARBA" id="ARBA00022679"/>
    </source>
</evidence>
<evidence type="ECO:0000256" key="9">
    <source>
        <dbReference type="SAM" id="MobiDB-lite"/>
    </source>
</evidence>
<feature type="region of interest" description="Disordered" evidence="9">
    <location>
        <begin position="1"/>
        <end position="22"/>
    </location>
</feature>
<accession>A0A1Y1W3J2</accession>
<gene>
    <name evidence="12" type="ORF">K493DRAFT_5858</name>
</gene>
<organism evidence="12 13">
    <name type="scientific">Basidiobolus meristosporus CBS 931.73</name>
    <dbReference type="NCBI Taxonomy" id="1314790"/>
    <lineage>
        <taxon>Eukaryota</taxon>
        <taxon>Fungi</taxon>
        <taxon>Fungi incertae sedis</taxon>
        <taxon>Zoopagomycota</taxon>
        <taxon>Entomophthoromycotina</taxon>
        <taxon>Basidiobolomycetes</taxon>
        <taxon>Basidiobolales</taxon>
        <taxon>Basidiobolaceae</taxon>
        <taxon>Basidiobolus</taxon>
    </lineage>
</organism>
<keyword evidence="6 7" id="KW-0067">ATP-binding</keyword>
<dbReference type="FunCoup" id="A0A1Y1W3J2">
    <property type="interactions" value="900"/>
</dbReference>
<evidence type="ECO:0000256" key="5">
    <source>
        <dbReference type="ARBA" id="ARBA00022777"/>
    </source>
</evidence>
<feature type="compositionally biased region" description="Low complexity" evidence="9">
    <location>
        <begin position="12"/>
        <end position="22"/>
    </location>
</feature>
<evidence type="ECO:0000256" key="4">
    <source>
        <dbReference type="ARBA" id="ARBA00022741"/>
    </source>
</evidence>
<evidence type="ECO:0000256" key="1">
    <source>
        <dbReference type="ARBA" id="ARBA00005575"/>
    </source>
</evidence>
<evidence type="ECO:0000313" key="12">
    <source>
        <dbReference type="EMBL" id="ORX67724.1"/>
    </source>
</evidence>
<sequence>MDSATQPTQPDQSTQEVSQSQEVPFAQEEILAKLIPLSPEFPPVDLFKEKLEFGYLLGRHPGCDVVLPDDRRISNKHCRIFTPYKNDHSIHGTSILIEDLSTNGTYIGKKPLGKGNRILLVHGDELCLGTLPKSNGRSGHHYLFQITNHEPETQVTQKNHAIIHEKYSFRHILGTGNFSVVHLVADKQTGENYACKVIDKTRFFMKPKVKEAFAREVKILKTLNHPNIVSFVSCYDTEETLWIVMELVTGGDLLAYITEKGTLPESECKSLFHQICLALQYLHHQGITHRDMKPENILMTDQEKNTIKISDFGLAKVVSEQSILQTMCGTLTYLAPEIMSADSQRSYSQAVDLWSSGIILYLMLFGSFPFSPPESMPTKIETPRVLKFPKHPRVSDQGSHVSSTSILDRPHSSTSPLLAKHLLERLLTEDPNKRINIDETLDHPWFTVGYYLPNPPFPVIDLTHGTA</sequence>
<evidence type="ECO:0000256" key="7">
    <source>
        <dbReference type="PROSITE-ProRule" id="PRU10141"/>
    </source>
</evidence>
<evidence type="ECO:0000256" key="8">
    <source>
        <dbReference type="RuleBase" id="RU000304"/>
    </source>
</evidence>
<comment type="caution">
    <text evidence="12">The sequence shown here is derived from an EMBL/GenBank/DDBJ whole genome shotgun (WGS) entry which is preliminary data.</text>
</comment>
<evidence type="ECO:0000256" key="6">
    <source>
        <dbReference type="ARBA" id="ARBA00022840"/>
    </source>
</evidence>
<dbReference type="InParanoid" id="A0A1Y1W3J2"/>
<dbReference type="Gene3D" id="2.60.200.20">
    <property type="match status" value="1"/>
</dbReference>
<evidence type="ECO:0000259" key="10">
    <source>
        <dbReference type="PROSITE" id="PS50006"/>
    </source>
</evidence>
<feature type="domain" description="FHA" evidence="10">
    <location>
        <begin position="55"/>
        <end position="112"/>
    </location>
</feature>
<dbReference type="Gene3D" id="1.10.510.10">
    <property type="entry name" value="Transferase(Phosphotransferase) domain 1"/>
    <property type="match status" value="1"/>
</dbReference>
<dbReference type="GO" id="GO:0005524">
    <property type="term" value="F:ATP binding"/>
    <property type="evidence" value="ECO:0007669"/>
    <property type="project" value="UniProtKB-UniRule"/>
</dbReference>
<dbReference type="Proteomes" id="UP000193498">
    <property type="component" value="Unassembled WGS sequence"/>
</dbReference>
<evidence type="ECO:0000259" key="11">
    <source>
        <dbReference type="PROSITE" id="PS50011"/>
    </source>
</evidence>
<dbReference type="InterPro" id="IPR011009">
    <property type="entry name" value="Kinase-like_dom_sf"/>
</dbReference>
<dbReference type="InterPro" id="IPR017441">
    <property type="entry name" value="Protein_kinase_ATP_BS"/>
</dbReference>
<dbReference type="FunFam" id="1.10.510.10:FF:000571">
    <property type="entry name" value="Maternal embryonic leucine zipper kinase"/>
    <property type="match status" value="1"/>
</dbReference>
<dbReference type="STRING" id="1314790.A0A1Y1W3J2"/>
<dbReference type="AlphaFoldDB" id="A0A1Y1W3J2"/>
<dbReference type="PROSITE" id="PS50006">
    <property type="entry name" value="FHA_DOMAIN"/>
    <property type="match status" value="1"/>
</dbReference>
<dbReference type="SMART" id="SM00240">
    <property type="entry name" value="FHA"/>
    <property type="match status" value="1"/>
</dbReference>
<feature type="region of interest" description="Disordered" evidence="9">
    <location>
        <begin position="390"/>
        <end position="412"/>
    </location>
</feature>
<dbReference type="PROSITE" id="PS00108">
    <property type="entry name" value="PROTEIN_KINASE_ST"/>
    <property type="match status" value="1"/>
</dbReference>
<dbReference type="Pfam" id="PF00069">
    <property type="entry name" value="Pkinase"/>
    <property type="match status" value="1"/>
</dbReference>
<feature type="domain" description="Protein kinase" evidence="11">
    <location>
        <begin position="167"/>
        <end position="446"/>
    </location>
</feature>
<dbReference type="InterPro" id="IPR000253">
    <property type="entry name" value="FHA_dom"/>
</dbReference>
<dbReference type="InterPro" id="IPR000719">
    <property type="entry name" value="Prot_kinase_dom"/>
</dbReference>